<evidence type="ECO:0000313" key="1">
    <source>
        <dbReference type="EMBL" id="ADD28499.1"/>
    </source>
</evidence>
<protein>
    <submittedName>
        <fullName evidence="2">Uncharacterized protein</fullName>
    </submittedName>
</protein>
<reference evidence="2" key="2">
    <citation type="submission" date="2013-04" db="EMBL/GenBank/DDBJ databases">
        <title>Non-Hybrid, Finished Microbial Genome Assemblies from Long-Read SMRT Sequencing Data.</title>
        <authorList>
            <person name="Klammer A."/>
            <person name="Drake J."/>
            <person name="Heiner C."/>
            <person name="Clum A."/>
            <person name="Copeland A."/>
            <person name="Huddleston J."/>
            <person name="Eichler E."/>
            <person name="Turner S.W."/>
        </authorList>
    </citation>
    <scope>NUCLEOTIDE SEQUENCE</scope>
    <source>
        <strain evidence="2">DSM 1279</strain>
    </source>
</reference>
<evidence type="ECO:0000313" key="4">
    <source>
        <dbReference type="Proteomes" id="UP000013026"/>
    </source>
</evidence>
<evidence type="ECO:0000313" key="2">
    <source>
        <dbReference type="EMBL" id="AGK06058.1"/>
    </source>
</evidence>
<dbReference type="Proteomes" id="UP000013026">
    <property type="component" value="Chromosome"/>
</dbReference>
<dbReference type="EMBL" id="CP005385">
    <property type="protein sequence ID" value="AGK06058.1"/>
    <property type="molecule type" value="Genomic_DNA"/>
</dbReference>
<reference evidence="2 4" key="3">
    <citation type="submission" date="2013-04" db="EMBL/GenBank/DDBJ databases">
        <authorList>
            <person name="Chin J."/>
            <person name="Alexander D.H."/>
            <person name="Marks P."/>
            <person name="Korlach J."/>
            <person name="Clum A."/>
            <person name="Copeland A."/>
        </authorList>
    </citation>
    <scope>NUCLEOTIDE SEQUENCE [LARGE SCALE GENOMIC DNA]</scope>
    <source>
        <strain evidence="4">ATCC 35948 / DSM 1279 / VKM B-1258 / 21</strain>
        <strain evidence="2">DSM 1279</strain>
    </source>
</reference>
<keyword evidence="3" id="KW-1185">Reference proteome</keyword>
<dbReference type="AlphaFoldDB" id="D3PSR6"/>
<dbReference type="KEGG" id="mre:K649_13860"/>
<dbReference type="Proteomes" id="UP000006655">
    <property type="component" value="Chromosome"/>
</dbReference>
<dbReference type="EMBL" id="CP001743">
    <property type="protein sequence ID" value="ADD28499.1"/>
    <property type="molecule type" value="Genomic_DNA"/>
</dbReference>
<sequence>MRQNQPHNMEARLHFAQPTHPAVGKAWLKVNPKIPLAMAQN</sequence>
<reference evidence="1 3" key="1">
    <citation type="journal article" date="2010" name="Stand. Genomic Sci.">
        <title>Complete genome sequence of Meiothermus ruber type strain (21).</title>
        <authorList>
            <person name="Tindall B.J."/>
            <person name="Sikorski J."/>
            <person name="Lucas S."/>
            <person name="Goltsman E."/>
            <person name="Copeland A."/>
            <person name="Glavina Del Rio T."/>
            <person name="Nolan M."/>
            <person name="Tice H."/>
            <person name="Cheng J.F."/>
            <person name="Han C."/>
            <person name="Pitluck S."/>
            <person name="Liolios K."/>
            <person name="Ivanova N."/>
            <person name="Mavromatis K."/>
            <person name="Ovchinnikova G."/>
            <person name="Pati A."/>
            <person name="Fahnrich R."/>
            <person name="Goodwin L."/>
            <person name="Chen A."/>
            <person name="Palaniappan K."/>
            <person name="Land M."/>
            <person name="Hauser L."/>
            <person name="Chang Y.J."/>
            <person name="Jeffries C.D."/>
            <person name="Rohde M."/>
            <person name="Goker M."/>
            <person name="Woyke T."/>
            <person name="Bristow J."/>
            <person name="Eisen J.A."/>
            <person name="Markowitz V."/>
            <person name="Hugenholtz P."/>
            <person name="Kyrpides N.C."/>
            <person name="Klenk H.P."/>
            <person name="Lapidus A."/>
        </authorList>
    </citation>
    <scope>NUCLEOTIDE SEQUENCE [LARGE SCALE GENOMIC DNA]</scope>
    <source>
        <strain evidence="3">ATCC 35948 / DSM 1279 / VKM B-1258 / 21</strain>
        <strain evidence="1">DSM 1279</strain>
    </source>
</reference>
<organism evidence="2 4">
    <name type="scientific">Meiothermus ruber (strain ATCC 35948 / DSM 1279 / VKM B-1258 / 21)</name>
    <name type="common">Thermus ruber</name>
    <dbReference type="NCBI Taxonomy" id="504728"/>
    <lineage>
        <taxon>Bacteria</taxon>
        <taxon>Thermotogati</taxon>
        <taxon>Deinococcota</taxon>
        <taxon>Deinococci</taxon>
        <taxon>Thermales</taxon>
        <taxon>Thermaceae</taxon>
        <taxon>Meiothermus</taxon>
    </lineage>
</organism>
<dbReference type="KEGG" id="mrb:Mrub_1739"/>
<accession>D3PSR6</accession>
<name>D3PSR6_MEIRD</name>
<dbReference type="PATRIC" id="fig|504728.9.peg.2848"/>
<proteinExistence type="predicted"/>
<dbReference type="STRING" id="504728.K649_13860"/>
<gene>
    <name evidence="1" type="ordered locus">Mrub_1739</name>
    <name evidence="2" type="ORF">K649_13860</name>
</gene>
<evidence type="ECO:0000313" key="3">
    <source>
        <dbReference type="Proteomes" id="UP000006655"/>
    </source>
</evidence>